<organism evidence="1 2">
    <name type="scientific">Tatumella ptyseos</name>
    <dbReference type="NCBI Taxonomy" id="82987"/>
    <lineage>
        <taxon>Bacteria</taxon>
        <taxon>Pseudomonadati</taxon>
        <taxon>Pseudomonadota</taxon>
        <taxon>Gammaproteobacteria</taxon>
        <taxon>Enterobacterales</taxon>
        <taxon>Erwiniaceae</taxon>
        <taxon>Tatumella</taxon>
    </lineage>
</organism>
<evidence type="ECO:0008006" key="3">
    <source>
        <dbReference type="Google" id="ProtNLM"/>
    </source>
</evidence>
<dbReference type="KEGG" id="tpty:NCTC11468_02574"/>
<evidence type="ECO:0000313" key="1">
    <source>
        <dbReference type="EMBL" id="SQK75723.1"/>
    </source>
</evidence>
<dbReference type="Gene3D" id="3.90.1720.10">
    <property type="entry name" value="endopeptidase domain like (from Nostoc punctiforme)"/>
    <property type="match status" value="1"/>
</dbReference>
<accession>A0A2X5PC16</accession>
<name>A0A2X5PC16_9GAMM</name>
<sequence>MFNPDKYLTVRWQMGGRVYPVLDCYGLVHEVRRDLGFPEWPLFESVTKDGRQMADFCDEYRKQIKPCQPSPGAVAACYSGGLIGHLAVVVEINGELMAAESNPKRNITFMPMSRFERRFQKVEYYQ</sequence>
<dbReference type="Proteomes" id="UP000248758">
    <property type="component" value="Chromosome 1"/>
</dbReference>
<dbReference type="RefSeq" id="WP_029989459.1">
    <property type="nucleotide sequence ID" value="NZ_LS483499.1"/>
</dbReference>
<evidence type="ECO:0000313" key="2">
    <source>
        <dbReference type="Proteomes" id="UP000248758"/>
    </source>
</evidence>
<dbReference type="EMBL" id="LS483499">
    <property type="protein sequence ID" value="SQK75723.1"/>
    <property type="molecule type" value="Genomic_DNA"/>
</dbReference>
<proteinExistence type="predicted"/>
<dbReference type="InterPro" id="IPR038765">
    <property type="entry name" value="Papain-like_cys_pep_sf"/>
</dbReference>
<dbReference type="AlphaFoldDB" id="A0A2X5PC16"/>
<dbReference type="SUPFAM" id="SSF54001">
    <property type="entry name" value="Cysteine proteinases"/>
    <property type="match status" value="1"/>
</dbReference>
<protein>
    <recommendedName>
        <fullName evidence="3">Nitrite transporter</fullName>
    </recommendedName>
</protein>
<reference evidence="1 2" key="1">
    <citation type="submission" date="2018-06" db="EMBL/GenBank/DDBJ databases">
        <authorList>
            <consortium name="Pathogen Informatics"/>
            <person name="Doyle S."/>
        </authorList>
    </citation>
    <scope>NUCLEOTIDE SEQUENCE [LARGE SCALE GENOMIC DNA]</scope>
    <source>
        <strain evidence="1 2">NCTC11468</strain>
    </source>
</reference>
<gene>
    <name evidence="1" type="ORF">NCTC11468_02574</name>
</gene>